<dbReference type="InterPro" id="IPR003782">
    <property type="entry name" value="SCO1/SenC"/>
</dbReference>
<gene>
    <name evidence="3" type="ORF">RIEGSTA812A_PEG_805</name>
</gene>
<keyword evidence="2" id="KW-0812">Transmembrane</keyword>
<dbReference type="Pfam" id="PF02630">
    <property type="entry name" value="SCO1-SenC"/>
    <property type="match status" value="1"/>
</dbReference>
<dbReference type="PANTHER" id="PTHR12151">
    <property type="entry name" value="ELECTRON TRANSPORT PROTIN SCO1/SENC FAMILY MEMBER"/>
    <property type="match status" value="1"/>
</dbReference>
<protein>
    <submittedName>
        <fullName evidence="3">Cytochrome oxidase biogenesis protein Sco1/SenC/PrrC, putative copper metallochaperone</fullName>
    </submittedName>
</protein>
<evidence type="ECO:0000313" key="3">
    <source>
        <dbReference type="EMBL" id="VBB69332.1"/>
    </source>
</evidence>
<keyword evidence="2" id="KW-1133">Transmembrane helix</keyword>
<dbReference type="FunFam" id="3.40.30.10:FF:000013">
    <property type="entry name" value="Blast:Protein SCO1 homolog, mitochondrial"/>
    <property type="match status" value="1"/>
</dbReference>
<proteinExistence type="inferred from homology"/>
<dbReference type="PANTHER" id="PTHR12151:SF25">
    <property type="entry name" value="LINALOOL DEHYDRATASE_ISOMERASE DOMAIN-CONTAINING PROTEIN"/>
    <property type="match status" value="1"/>
</dbReference>
<evidence type="ECO:0000256" key="1">
    <source>
        <dbReference type="ARBA" id="ARBA00010996"/>
    </source>
</evidence>
<evidence type="ECO:0000256" key="2">
    <source>
        <dbReference type="SAM" id="Phobius"/>
    </source>
</evidence>
<dbReference type="SUPFAM" id="SSF52833">
    <property type="entry name" value="Thioredoxin-like"/>
    <property type="match status" value="1"/>
</dbReference>
<dbReference type="EMBL" id="LR026963">
    <property type="protein sequence ID" value="VBB69332.1"/>
    <property type="molecule type" value="Genomic_DNA"/>
</dbReference>
<reference evidence="3" key="1">
    <citation type="submission" date="2018-10" db="EMBL/GenBank/DDBJ databases">
        <authorList>
            <person name="Gruber-Vodicka H."/>
            <person name="Jaeckle O."/>
        </authorList>
    </citation>
    <scope>NUCLEOTIDE SEQUENCE</scope>
</reference>
<comment type="similarity">
    <text evidence="1">Belongs to the SCO1/2 family.</text>
</comment>
<organism evidence="3">
    <name type="scientific">invertebrate metagenome</name>
    <dbReference type="NCBI Taxonomy" id="1711999"/>
    <lineage>
        <taxon>unclassified sequences</taxon>
        <taxon>metagenomes</taxon>
        <taxon>organismal metagenomes</taxon>
    </lineage>
</organism>
<name>A0A484HC00_9ZZZZ</name>
<accession>A0A484HC00</accession>
<dbReference type="InterPro" id="IPR036249">
    <property type="entry name" value="Thioredoxin-like_sf"/>
</dbReference>
<dbReference type="AlphaFoldDB" id="A0A484HC00"/>
<keyword evidence="2" id="KW-0472">Membrane</keyword>
<dbReference type="CDD" id="cd02968">
    <property type="entry name" value="SCO"/>
    <property type="match status" value="1"/>
</dbReference>
<dbReference type="Gene3D" id="3.40.30.10">
    <property type="entry name" value="Glutaredoxin"/>
    <property type="match status" value="1"/>
</dbReference>
<sequence length="226" mass="25778">MLLFPQHLYLWESEGVKKGRILLLIFFAIMLIGIGAEVSMNALHNWPVRQSKLNRTSGEVESQIGGPFTLVDHMGQAVTHKDFHGCYILVYFGYTFCPDICPTALQNMMLAYRRLPLDWQSRIVPLFITVDPERDTVEQIRGYVAAFHPALIGLTGTLEQTTAAAKMYKAFFSKVRPKSDRPYYLVDHSSIIYLMDPQGRYHMHFSHGTSAESLLIRLKSLPWPAD</sequence>
<feature type="transmembrane region" description="Helical" evidence="2">
    <location>
        <begin position="20"/>
        <end position="43"/>
    </location>
</feature>